<dbReference type="Gene3D" id="2.60.40.10">
    <property type="entry name" value="Immunoglobulins"/>
    <property type="match status" value="1"/>
</dbReference>
<reference evidence="1 2" key="1">
    <citation type="submission" date="2018-09" db="EMBL/GenBank/DDBJ databases">
        <title>Genome sequencing of strain 6GH32-13.</title>
        <authorList>
            <person name="Weon H.-Y."/>
            <person name="Heo J."/>
            <person name="Kwon S.-W."/>
        </authorList>
    </citation>
    <scope>NUCLEOTIDE SEQUENCE [LARGE SCALE GENOMIC DNA]</scope>
    <source>
        <strain evidence="1 2">5GH32-13</strain>
    </source>
</reference>
<accession>A0A3B7N4U7</accession>
<dbReference type="InterPro" id="IPR026341">
    <property type="entry name" value="T9SS_type_B"/>
</dbReference>
<organism evidence="1 2">
    <name type="scientific">Paraflavitalea soli</name>
    <dbReference type="NCBI Taxonomy" id="2315862"/>
    <lineage>
        <taxon>Bacteria</taxon>
        <taxon>Pseudomonadati</taxon>
        <taxon>Bacteroidota</taxon>
        <taxon>Chitinophagia</taxon>
        <taxon>Chitinophagales</taxon>
        <taxon>Chitinophagaceae</taxon>
        <taxon>Paraflavitalea</taxon>
    </lineage>
</organism>
<keyword evidence="2" id="KW-1185">Reference proteome</keyword>
<dbReference type="InterPro" id="IPR013783">
    <property type="entry name" value="Ig-like_fold"/>
</dbReference>
<dbReference type="NCBIfam" id="TIGR04131">
    <property type="entry name" value="Bac_Flav_CTERM"/>
    <property type="match status" value="1"/>
</dbReference>
<dbReference type="EMBL" id="CP032157">
    <property type="protein sequence ID" value="AXY77131.1"/>
    <property type="molecule type" value="Genomic_DNA"/>
</dbReference>
<dbReference type="AlphaFoldDB" id="A0A3B7N4U7"/>
<proteinExistence type="predicted"/>
<dbReference type="OrthoDB" id="635358at2"/>
<sequence length="1266" mass="136047">MRDHLIYISVLITLFCYSPAWADTFVVNSALPTGAGSLRDAIEKANANGTAVTDYITFDLPTRRGPATILLAPNNPLPALTSNIIIDGSTQTGDAYGITDAKVAVAIQGFFTDNSRYYFIFQATNATNIQIYGLFLWAQVGDRTTGQPPQHLYGINLRQCSEVIIGAPGKGNLISGWARAVYAEYFRGAPCHHITVQSNIMGVKEDGISTTLIAGTRPGDPGTPATNDYCLYFDRATDLFIGGEAPEQGNRFSALNDVYCKGHPDPALNDSILIINNKLGIDVNDDMVAINSVTGIHIEAYNKINSVNRADAGIIIRKNYIAGRSRNIAISLADVQSYFAIEQNLIGGEKRNLPIRNTTMGIGINIISCAMGIIGDTRPGNENRIRYCNQFAVHLYGNSNITFRYNSTYCNAKRAVAIENWAAANGARPQPFITVNGLNQATGTIRGTTLPNSTVDLYTDDDCPNCEGKTHLGIIAIADATGQWTYTDPSLTGKSIVATATDPQGATSEYSAPLLEDDNLLITPVSCNALGAICGLKIISGADWEWRDITGIVVGRDTCLTNVPAGTYTLWLPVGSGSCQEEFTFIVPANTLDIDSSAGIIKTTARCNKNNGSICGLKAVGAVSWSWEDALGNTISTDMCLTNVPAGTYRFKVSDGSCDKFTNFYTITNVSPDIDITNLRTQITTCNKANGSITGLTLSGMNFSTPQWIDENRNIVATTTDLLNIAAGRYKFIVLDNTAGCGDSTNWITVAATPAPALVVSAVQVTHATCGQANGNIFNITTVNTTGLVEALWVDESGAVVGNDLSLLSIKAGKYRLKIKDRSTCDTVVSAPFVVLDNGTVTLDSSTLTVTNAGCTRNNGSITGMKIAGATFWQWHNLTTSQVVGNNPEVSQLPAGSYQLWATNSIFNCQVKSHIYNIGIAPPLPVAVTRAVVKDAACNQPNGSITVNDLSNDQSLFSFRWLLDSLTQTGTGLSISNLNPATYFLIATDTNGCEQSIYKKAIVMQALPAMDETGAVIRPDNCGFGTGSIAGITATSAVGALQYQWYNNTNIPVGQQATVTGLQAGTYHLVIKDINGCTLKSSEFSIPQVIMPLPAPQCDNITIPRNTDGTLKVRNPRAGATYALYHAGTNALIEQNQTGSFTLKKVPEDTRYYIIYQAGPCTSEPGQVSIKVIDMTKLDIPNTFTPNNDGINDEFRIGVTGYFKLNALKIFNRWGQLVFESKDLKLVWNGNKNGQLLPVATYYWVIEGIDLNGKLLRQSGSVTLIR</sequence>
<dbReference type="Proteomes" id="UP000263900">
    <property type="component" value="Chromosome"/>
</dbReference>
<dbReference type="Pfam" id="PF13585">
    <property type="entry name" value="CHU_C"/>
    <property type="match status" value="1"/>
</dbReference>
<dbReference type="RefSeq" id="WP_119053007.1">
    <property type="nucleotide sequence ID" value="NZ_CP032157.1"/>
</dbReference>
<gene>
    <name evidence="1" type="ORF">D3H65_25510</name>
</gene>
<evidence type="ECO:0000313" key="1">
    <source>
        <dbReference type="EMBL" id="AXY77131.1"/>
    </source>
</evidence>
<dbReference type="KEGG" id="pseg:D3H65_25510"/>
<evidence type="ECO:0000313" key="2">
    <source>
        <dbReference type="Proteomes" id="UP000263900"/>
    </source>
</evidence>
<name>A0A3B7N4U7_9BACT</name>
<protein>
    <submittedName>
        <fullName evidence="1">Gliding motility-associated C-terminal domain-containing protein</fullName>
    </submittedName>
</protein>